<evidence type="ECO:0000313" key="2">
    <source>
        <dbReference type="Proteomes" id="UP001055879"/>
    </source>
</evidence>
<proteinExistence type="predicted"/>
<reference evidence="1 2" key="2">
    <citation type="journal article" date="2022" name="Mol. Ecol. Resour.">
        <title>The genomes of chicory, endive, great burdock and yacon provide insights into Asteraceae paleo-polyploidization history and plant inulin production.</title>
        <authorList>
            <person name="Fan W."/>
            <person name="Wang S."/>
            <person name="Wang H."/>
            <person name="Wang A."/>
            <person name="Jiang F."/>
            <person name="Liu H."/>
            <person name="Zhao H."/>
            <person name="Xu D."/>
            <person name="Zhang Y."/>
        </authorList>
    </citation>
    <scope>NUCLEOTIDE SEQUENCE [LARGE SCALE GENOMIC DNA]</scope>
    <source>
        <strain evidence="2">cv. Niubang</strain>
    </source>
</reference>
<gene>
    <name evidence="1" type="ORF">L6452_03785</name>
</gene>
<dbReference type="EMBL" id="CM042047">
    <property type="protein sequence ID" value="KAI3772595.1"/>
    <property type="molecule type" value="Genomic_DNA"/>
</dbReference>
<reference evidence="2" key="1">
    <citation type="journal article" date="2022" name="Mol. Ecol. Resour.">
        <title>The genomes of chicory, endive, great burdock and yacon provide insights into Asteraceae palaeo-polyploidization history and plant inulin production.</title>
        <authorList>
            <person name="Fan W."/>
            <person name="Wang S."/>
            <person name="Wang H."/>
            <person name="Wang A."/>
            <person name="Jiang F."/>
            <person name="Liu H."/>
            <person name="Zhao H."/>
            <person name="Xu D."/>
            <person name="Zhang Y."/>
        </authorList>
    </citation>
    <scope>NUCLEOTIDE SEQUENCE [LARGE SCALE GENOMIC DNA]</scope>
    <source>
        <strain evidence="2">cv. Niubang</strain>
    </source>
</reference>
<dbReference type="Proteomes" id="UP001055879">
    <property type="component" value="Linkage Group LG01"/>
</dbReference>
<keyword evidence="2" id="KW-1185">Reference proteome</keyword>
<organism evidence="1 2">
    <name type="scientific">Arctium lappa</name>
    <name type="common">Greater burdock</name>
    <name type="synonym">Lappa major</name>
    <dbReference type="NCBI Taxonomy" id="4217"/>
    <lineage>
        <taxon>Eukaryota</taxon>
        <taxon>Viridiplantae</taxon>
        <taxon>Streptophyta</taxon>
        <taxon>Embryophyta</taxon>
        <taxon>Tracheophyta</taxon>
        <taxon>Spermatophyta</taxon>
        <taxon>Magnoliopsida</taxon>
        <taxon>eudicotyledons</taxon>
        <taxon>Gunneridae</taxon>
        <taxon>Pentapetalae</taxon>
        <taxon>asterids</taxon>
        <taxon>campanulids</taxon>
        <taxon>Asterales</taxon>
        <taxon>Asteraceae</taxon>
        <taxon>Carduoideae</taxon>
        <taxon>Cardueae</taxon>
        <taxon>Arctiinae</taxon>
        <taxon>Arctium</taxon>
    </lineage>
</organism>
<sequence>MVWWVGGGRGVNGSGDSSGSGSKCGGRGDEDGSGEEEYGGNVLGLLELSEEERDSTMRKNLTGTWLVSKYICIHMHNANLRGSIINISSNVGLDRPQSRGSLAYSTSKMGVVTLTKVMALELGTYKTRVNSINPRLFRSEITEVLMEKDWINHVAQRFIGYVVQDITPYIVKVIFDVNGGDFVLRDV</sequence>
<evidence type="ECO:0000313" key="1">
    <source>
        <dbReference type="EMBL" id="KAI3772595.1"/>
    </source>
</evidence>
<accession>A0ACB9FP43</accession>
<comment type="caution">
    <text evidence="1">The sequence shown here is derived from an EMBL/GenBank/DDBJ whole genome shotgun (WGS) entry which is preliminary data.</text>
</comment>
<name>A0ACB9FP43_ARCLA</name>
<protein>
    <submittedName>
        <fullName evidence="1">Uncharacterized protein</fullName>
    </submittedName>
</protein>